<organism evidence="2 3">
    <name type="scientific">Streptomyces phaeofaciens</name>
    <dbReference type="NCBI Taxonomy" id="68254"/>
    <lineage>
        <taxon>Bacteria</taxon>
        <taxon>Bacillati</taxon>
        <taxon>Actinomycetota</taxon>
        <taxon>Actinomycetes</taxon>
        <taxon>Kitasatosporales</taxon>
        <taxon>Streptomycetaceae</taxon>
        <taxon>Streptomyces</taxon>
    </lineage>
</organism>
<evidence type="ECO:0000313" key="3">
    <source>
        <dbReference type="Proteomes" id="UP000646776"/>
    </source>
</evidence>
<evidence type="ECO:0000256" key="1">
    <source>
        <dbReference type="SAM" id="MobiDB-lite"/>
    </source>
</evidence>
<evidence type="ECO:0000313" key="2">
    <source>
        <dbReference type="EMBL" id="GGT99421.1"/>
    </source>
</evidence>
<feature type="compositionally biased region" description="Polar residues" evidence="1">
    <location>
        <begin position="85"/>
        <end position="98"/>
    </location>
</feature>
<dbReference type="Proteomes" id="UP000646776">
    <property type="component" value="Unassembled WGS sequence"/>
</dbReference>
<comment type="caution">
    <text evidence="2">The sequence shown here is derived from an EMBL/GenBank/DDBJ whole genome shotgun (WGS) entry which is preliminary data.</text>
</comment>
<feature type="compositionally biased region" description="Polar residues" evidence="1">
    <location>
        <begin position="1"/>
        <end position="10"/>
    </location>
</feature>
<name>A0A918M1Y2_9ACTN</name>
<dbReference type="AlphaFoldDB" id="A0A918M1Y2"/>
<dbReference type="EMBL" id="BMSA01000061">
    <property type="protein sequence ID" value="GGT99421.1"/>
    <property type="molecule type" value="Genomic_DNA"/>
</dbReference>
<proteinExistence type="predicted"/>
<keyword evidence="3" id="KW-1185">Reference proteome</keyword>
<feature type="region of interest" description="Disordered" evidence="1">
    <location>
        <begin position="54"/>
        <end position="98"/>
    </location>
</feature>
<reference evidence="2" key="2">
    <citation type="submission" date="2020-09" db="EMBL/GenBank/DDBJ databases">
        <authorList>
            <person name="Sun Q."/>
            <person name="Ohkuma M."/>
        </authorList>
    </citation>
    <scope>NUCLEOTIDE SEQUENCE</scope>
    <source>
        <strain evidence="2">JCM 4125</strain>
    </source>
</reference>
<feature type="region of interest" description="Disordered" evidence="1">
    <location>
        <begin position="1"/>
        <end position="20"/>
    </location>
</feature>
<accession>A0A918M1Y2</accession>
<protein>
    <submittedName>
        <fullName evidence="2">Uncharacterized protein</fullName>
    </submittedName>
</protein>
<gene>
    <name evidence="2" type="ORF">GCM10010226_90660</name>
</gene>
<sequence length="98" mass="10697">MSQAADTVTRQAREAGPMRQCEDLRGTTGFLDWAAEPTVDIDDIKDDANRAHDQAGAAYHRAKTVGGARPGTRARRHWTPPTRPSPTSKAVTSWTPRA</sequence>
<reference evidence="2" key="1">
    <citation type="journal article" date="2014" name="Int. J. Syst. Evol. Microbiol.">
        <title>Complete genome sequence of Corynebacterium casei LMG S-19264T (=DSM 44701T), isolated from a smear-ripened cheese.</title>
        <authorList>
            <consortium name="US DOE Joint Genome Institute (JGI-PGF)"/>
            <person name="Walter F."/>
            <person name="Albersmeier A."/>
            <person name="Kalinowski J."/>
            <person name="Ruckert C."/>
        </authorList>
    </citation>
    <scope>NUCLEOTIDE SEQUENCE</scope>
    <source>
        <strain evidence="2">JCM 4125</strain>
    </source>
</reference>